<organism>
    <name type="scientific">Pediculus humanus subsp. corporis</name>
    <name type="common">Body louse</name>
    <dbReference type="NCBI Taxonomy" id="121224"/>
    <lineage>
        <taxon>Eukaryota</taxon>
        <taxon>Metazoa</taxon>
        <taxon>Ecdysozoa</taxon>
        <taxon>Arthropoda</taxon>
        <taxon>Hexapoda</taxon>
        <taxon>Insecta</taxon>
        <taxon>Pterygota</taxon>
        <taxon>Neoptera</taxon>
        <taxon>Paraneoptera</taxon>
        <taxon>Psocodea</taxon>
        <taxon>Troctomorpha</taxon>
        <taxon>Phthiraptera</taxon>
        <taxon>Anoplura</taxon>
        <taxon>Pediculidae</taxon>
        <taxon>Pediculus</taxon>
    </lineage>
</organism>
<dbReference type="Pfam" id="PF00106">
    <property type="entry name" value="adh_short"/>
    <property type="match status" value="2"/>
</dbReference>
<dbReference type="Gene3D" id="3.40.50.720">
    <property type="entry name" value="NAD(P)-binding Rossmann-like Domain"/>
    <property type="match status" value="1"/>
</dbReference>
<dbReference type="eggNOG" id="KOG1208">
    <property type="taxonomic scope" value="Eukaryota"/>
</dbReference>
<name>E0VDD8_PEDHC</name>
<dbReference type="KEGG" id="phu:Phum_PHUM112910"/>
<dbReference type="EMBL" id="DS235073">
    <property type="protein sequence ID" value="EEB11394.1"/>
    <property type="molecule type" value="Genomic_DNA"/>
</dbReference>
<dbReference type="InterPro" id="IPR036291">
    <property type="entry name" value="NAD(P)-bd_dom_sf"/>
</dbReference>
<dbReference type="STRING" id="121224.E0VDD8"/>
<gene>
    <name evidence="4" type="primary">8238255</name>
    <name evidence="3" type="ORF">Phum_PHUM112910</name>
</gene>
<dbReference type="HOGENOM" id="CLU_010194_44_5_1"/>
<dbReference type="OMA" id="INNLEMT"/>
<dbReference type="AlphaFoldDB" id="E0VDD8"/>
<evidence type="ECO:0000256" key="1">
    <source>
        <dbReference type="ARBA" id="ARBA00023002"/>
    </source>
</evidence>
<dbReference type="SUPFAM" id="SSF51735">
    <property type="entry name" value="NAD(P)-binding Rossmann-fold domains"/>
    <property type="match status" value="1"/>
</dbReference>
<dbReference type="PRINTS" id="PR00081">
    <property type="entry name" value="GDHRDH"/>
</dbReference>
<accession>E0VDD8</accession>
<evidence type="ECO:0000313" key="3">
    <source>
        <dbReference type="EMBL" id="EEB11394.1"/>
    </source>
</evidence>
<dbReference type="EC" id="1.3.1.33" evidence="3"/>
<evidence type="ECO:0000313" key="4">
    <source>
        <dbReference type="EnsemblMetazoa" id="PHUM112910-PA"/>
    </source>
</evidence>
<reference evidence="4" key="3">
    <citation type="submission" date="2021-02" db="UniProtKB">
        <authorList>
            <consortium name="EnsemblMetazoa"/>
        </authorList>
    </citation>
    <scope>IDENTIFICATION</scope>
    <source>
        <strain evidence="4">USDA</strain>
    </source>
</reference>
<evidence type="ECO:0000313" key="5">
    <source>
        <dbReference type="Proteomes" id="UP000009046"/>
    </source>
</evidence>
<dbReference type="InParanoid" id="E0VDD8"/>
<reference evidence="3" key="2">
    <citation type="submission" date="2007-04" db="EMBL/GenBank/DDBJ databases">
        <title>The genome of the human body louse.</title>
        <authorList>
            <consortium name="The Human Body Louse Genome Consortium"/>
            <person name="Kirkness E."/>
            <person name="Walenz B."/>
            <person name="Hass B."/>
            <person name="Bruggner R."/>
            <person name="Strausberg R."/>
        </authorList>
    </citation>
    <scope>NUCLEOTIDE SEQUENCE</scope>
    <source>
        <strain evidence="3">USDA</strain>
    </source>
</reference>
<dbReference type="EnsemblMetazoa" id="PHUM112910-RA">
    <property type="protein sequence ID" value="PHUM112910-PA"/>
    <property type="gene ID" value="PHUM112910"/>
</dbReference>
<keyword evidence="5" id="KW-1185">Reference proteome</keyword>
<dbReference type="PANTHER" id="PTHR43157">
    <property type="entry name" value="PHOSPHATIDYLINOSITOL-GLYCAN BIOSYNTHESIS CLASS F PROTEIN-RELATED"/>
    <property type="match status" value="1"/>
</dbReference>
<dbReference type="InterPro" id="IPR002347">
    <property type="entry name" value="SDR_fam"/>
</dbReference>
<dbReference type="GeneID" id="8238255"/>
<dbReference type="CTD" id="8238255"/>
<keyword evidence="1 3" id="KW-0560">Oxidoreductase</keyword>
<protein>
    <submittedName>
        <fullName evidence="3 4">Restnol dehydrogenase, putative</fullName>
        <ecNumber evidence="3">1.3.1.33</ecNumber>
    </submittedName>
</protein>
<dbReference type="OrthoDB" id="191139at2759"/>
<dbReference type="Proteomes" id="UP000009046">
    <property type="component" value="Unassembled WGS sequence"/>
</dbReference>
<evidence type="ECO:0000256" key="2">
    <source>
        <dbReference type="RuleBase" id="RU000363"/>
    </source>
</evidence>
<dbReference type="CDD" id="cd05327">
    <property type="entry name" value="retinol-DH_like_SDR_c_like"/>
    <property type="match status" value="1"/>
</dbReference>
<dbReference type="PRINTS" id="PR00080">
    <property type="entry name" value="SDRFAMILY"/>
</dbReference>
<sequence>MVNTFMYVAFPVAVVLGIIRKLREISWGRFKDYSSLDGKVFLITGSNSGIGKETARELAKRNACVIMACRDLNNANLAINDIRKTTTSGELVPMHLDLASFASIKDFSEKALEKFPKIDVLINNAGVYFPLSQSQKTKDGFEMNFGINHLGHFLLTQLLIERIKDSAPSRIVIVSSTLHESGVLDLNDLNMTKNMDSVKKLRNNPAYCASKLANMYHSRELASRLKNTGVDVYAVCPGFTYTGLFRYSDIKWWQYIMFMPIALLFLRTSWQGAQTVLLCACDKSLKGVSGNFYRNCKEYKSKTNFDPKIQSALWEKSEELVNLKVKIIQHLKIIRIFNTFSNVYSSSAF</sequence>
<dbReference type="EMBL" id="AAZO01001337">
    <property type="status" value="NOT_ANNOTATED_CDS"/>
    <property type="molecule type" value="Genomic_DNA"/>
</dbReference>
<reference evidence="3" key="1">
    <citation type="submission" date="2007-04" db="EMBL/GenBank/DDBJ databases">
        <title>Annotation of Pediculus humanus corporis strain USDA.</title>
        <authorList>
            <person name="Kirkness E."/>
            <person name="Hannick L."/>
            <person name="Hass B."/>
            <person name="Bruggner R."/>
            <person name="Lawson D."/>
            <person name="Bidwell S."/>
            <person name="Joardar V."/>
            <person name="Caler E."/>
            <person name="Walenz B."/>
            <person name="Inman J."/>
            <person name="Schobel S."/>
            <person name="Galinsky K."/>
            <person name="Amedeo P."/>
            <person name="Strausberg R."/>
        </authorList>
    </citation>
    <scope>NUCLEOTIDE SEQUENCE</scope>
    <source>
        <strain evidence="3">USDA</strain>
    </source>
</reference>
<dbReference type="VEuPathDB" id="VectorBase:PHUM112910"/>
<comment type="similarity">
    <text evidence="2">Belongs to the short-chain dehydrogenases/reductases (SDR) family.</text>
</comment>
<dbReference type="RefSeq" id="XP_002424132.1">
    <property type="nucleotide sequence ID" value="XM_002424087.1"/>
</dbReference>
<dbReference type="GO" id="GO:0016630">
    <property type="term" value="F:protochlorophyllide reductase activity"/>
    <property type="evidence" value="ECO:0007669"/>
    <property type="project" value="UniProtKB-EC"/>
</dbReference>
<dbReference type="PANTHER" id="PTHR43157:SF31">
    <property type="entry name" value="PHOSPHATIDYLINOSITOL-GLYCAN BIOSYNTHESIS CLASS F PROTEIN"/>
    <property type="match status" value="1"/>
</dbReference>
<proteinExistence type="inferred from homology"/>